<protein>
    <recommendedName>
        <fullName evidence="3">Lipoprotein</fullName>
    </recommendedName>
</protein>
<dbReference type="STRING" id="662367.SAMN05216167_108239"/>
<evidence type="ECO:0000313" key="1">
    <source>
        <dbReference type="EMBL" id="SFD93231.1"/>
    </source>
</evidence>
<organism evidence="1 2">
    <name type="scientific">Spirosoma endophyticum</name>
    <dbReference type="NCBI Taxonomy" id="662367"/>
    <lineage>
        <taxon>Bacteria</taxon>
        <taxon>Pseudomonadati</taxon>
        <taxon>Bacteroidota</taxon>
        <taxon>Cytophagia</taxon>
        <taxon>Cytophagales</taxon>
        <taxon>Cytophagaceae</taxon>
        <taxon>Spirosoma</taxon>
    </lineage>
</organism>
<reference evidence="1 2" key="1">
    <citation type="submission" date="2016-10" db="EMBL/GenBank/DDBJ databases">
        <authorList>
            <person name="de Groot N.N."/>
        </authorList>
    </citation>
    <scope>NUCLEOTIDE SEQUENCE [LARGE SCALE GENOMIC DNA]</scope>
    <source>
        <strain evidence="1 2">DSM 26130</strain>
    </source>
</reference>
<dbReference type="AlphaFoldDB" id="A0A1I1WDX5"/>
<gene>
    <name evidence="1" type="ORF">SAMN05216167_108239</name>
</gene>
<dbReference type="OrthoDB" id="163809at2"/>
<sequence>MVDSVKLLSGFLIVGTTLFSACTSSETTPSGRVSLGLNQSARLGPDVTIRIDSIQDGRCPTGLTCIWAGEAKVKLLLSNATASTPVRLTLGRSFNASRLDSTDVTLGSTVYKVILNGVNPYPSYPPTNEPQVALVQVTKI</sequence>
<dbReference type="Proteomes" id="UP000198598">
    <property type="component" value="Unassembled WGS sequence"/>
</dbReference>
<name>A0A1I1WDX5_9BACT</name>
<dbReference type="PROSITE" id="PS51257">
    <property type="entry name" value="PROKAR_LIPOPROTEIN"/>
    <property type="match status" value="1"/>
</dbReference>
<accession>A0A1I1WDX5</accession>
<proteinExistence type="predicted"/>
<keyword evidence="2" id="KW-1185">Reference proteome</keyword>
<dbReference type="EMBL" id="FOLQ01000008">
    <property type="protein sequence ID" value="SFD93231.1"/>
    <property type="molecule type" value="Genomic_DNA"/>
</dbReference>
<evidence type="ECO:0008006" key="3">
    <source>
        <dbReference type="Google" id="ProtNLM"/>
    </source>
</evidence>
<evidence type="ECO:0000313" key="2">
    <source>
        <dbReference type="Proteomes" id="UP000198598"/>
    </source>
</evidence>
<dbReference type="RefSeq" id="WP_093829669.1">
    <property type="nucleotide sequence ID" value="NZ_FOLQ01000008.1"/>
</dbReference>